<dbReference type="Gene3D" id="3.40.50.1820">
    <property type="entry name" value="alpha/beta hydrolase"/>
    <property type="match status" value="1"/>
</dbReference>
<feature type="region of interest" description="Disordered" evidence="2">
    <location>
        <begin position="276"/>
        <end position="295"/>
    </location>
</feature>
<reference evidence="4 7" key="1">
    <citation type="submission" date="2016-08" db="EMBL/GenBank/DDBJ databases">
        <title>Candidatus Dactylopiibacterium carminicum genome sequence.</title>
        <authorList>
            <person name="Ramirez-Puebla S.T."/>
            <person name="Ormeno-Orrillo E."/>
            <person name="Vera-Ponce De Leon A."/>
            <person name="Luis L."/>
            <person name="Sanchez-Flores A."/>
            <person name="Monica R."/>
            <person name="Martinez-Romero E."/>
        </authorList>
    </citation>
    <scope>NUCLEOTIDE SEQUENCE [LARGE SCALE GENOMIC DNA]</scope>
    <source>
        <strain evidence="4">END1</strain>
    </source>
</reference>
<keyword evidence="7" id="KW-1185">Reference proteome</keyword>
<dbReference type="SUPFAM" id="SSF53474">
    <property type="entry name" value="alpha/beta-Hydrolases"/>
    <property type="match status" value="1"/>
</dbReference>
<keyword evidence="1 5" id="KW-0378">Hydrolase</keyword>
<evidence type="ECO:0000256" key="2">
    <source>
        <dbReference type="SAM" id="MobiDB-lite"/>
    </source>
</evidence>
<dbReference type="EMBL" id="MDUX01000094">
    <property type="protein sequence ID" value="KAF7597763.1"/>
    <property type="molecule type" value="Genomic_DNA"/>
</dbReference>
<evidence type="ECO:0000259" key="3">
    <source>
        <dbReference type="Pfam" id="PF01738"/>
    </source>
</evidence>
<gene>
    <name evidence="4" type="ORF">BGI27_16975</name>
    <name evidence="5" type="ORF">CGU29_16920</name>
</gene>
<dbReference type="InterPro" id="IPR002925">
    <property type="entry name" value="Dienelactn_hydro"/>
</dbReference>
<dbReference type="PANTHER" id="PTHR22946:SF9">
    <property type="entry name" value="POLYKETIDE TRANSFERASE AF380"/>
    <property type="match status" value="1"/>
</dbReference>
<dbReference type="Proteomes" id="UP000623509">
    <property type="component" value="Unassembled WGS sequence"/>
</dbReference>
<evidence type="ECO:0000313" key="6">
    <source>
        <dbReference type="Proteomes" id="UP000216107"/>
    </source>
</evidence>
<dbReference type="InterPro" id="IPR029058">
    <property type="entry name" value="AB_hydrolase_fold"/>
</dbReference>
<dbReference type="PANTHER" id="PTHR22946">
    <property type="entry name" value="DIENELACTONE HYDROLASE DOMAIN-CONTAINING PROTEIN-RELATED"/>
    <property type="match status" value="1"/>
</dbReference>
<feature type="domain" description="Dienelactone hydrolase" evidence="3">
    <location>
        <begin position="69"/>
        <end position="310"/>
    </location>
</feature>
<dbReference type="InterPro" id="IPR050261">
    <property type="entry name" value="FrsA_esterase"/>
</dbReference>
<protein>
    <submittedName>
        <fullName evidence="4 5">Dienelactone hydrolase</fullName>
    </submittedName>
</protein>
<comment type="caution">
    <text evidence="5">The sequence shown here is derived from an EMBL/GenBank/DDBJ whole genome shotgun (WGS) entry which is preliminary data.</text>
</comment>
<evidence type="ECO:0000313" key="4">
    <source>
        <dbReference type="EMBL" id="KAF7597763.1"/>
    </source>
</evidence>
<organism evidence="5 6">
    <name type="scientific">Candidatus Dactylopiibacterium carminicum</name>
    <dbReference type="NCBI Taxonomy" id="857335"/>
    <lineage>
        <taxon>Bacteria</taxon>
        <taxon>Pseudomonadati</taxon>
        <taxon>Pseudomonadota</taxon>
        <taxon>Betaproteobacteria</taxon>
        <taxon>Rhodocyclales</taxon>
        <taxon>Rhodocyclaceae</taxon>
        <taxon>Candidatus Dactylopiibacterium</taxon>
    </lineage>
</organism>
<reference evidence="5 6" key="2">
    <citation type="submission" date="2017-07" db="EMBL/GenBank/DDBJ databases">
        <title>Candidatus Dactylopiibacterium carminicum, a nitrogen-fixing symbiont of the cochineal insect Dactylopius coccus and Dactylopius opuntiae (Hemiptera: Coccoidea: Dactylopiidae).</title>
        <authorList>
            <person name="Vera A."/>
        </authorList>
    </citation>
    <scope>NUCLEOTIDE SEQUENCE [LARGE SCALE GENOMIC DNA]</scope>
    <source>
        <strain evidence="5 6">NFDCM</strain>
    </source>
</reference>
<proteinExistence type="predicted"/>
<evidence type="ECO:0000313" key="5">
    <source>
        <dbReference type="EMBL" id="PAS91352.1"/>
    </source>
</evidence>
<name>A0A272EMN5_9RHOO</name>
<dbReference type="AlphaFoldDB" id="A0A272EMN5"/>
<accession>A0A272EMN5</accession>
<sequence length="312" mass="34094">MLTRRRRSTRPWRYAPLSESRTSKMRWRQRLVELCWALAVVCVPAWAAPLPAEVSIPAAGSSSSPEPLRAHLFAPEGPGPHPAVVMLHGCGGAYARDGSLNARHRMWGEFLAEHGYVALMLDSLSARGIRELCTQKFAERSLKEADRRGDAYAALTWLRERPDVDGLRIGLLGWSHGGGVTLDAITHPPKAGDGFAAAVAFYPGCTSKAARASRFHPYAPLLLLIGEADDWTPAAPCQQLAQAVVARGEPMQIVVYPGTFHDFDNPALTRKRVRRDVPNGVNPGQGVTTAPNPEAREDAKLRVLGFFSEHLQ</sequence>
<dbReference type="EMBL" id="NMRN01000097">
    <property type="protein sequence ID" value="PAS91352.1"/>
    <property type="molecule type" value="Genomic_DNA"/>
</dbReference>
<evidence type="ECO:0000313" key="7">
    <source>
        <dbReference type="Proteomes" id="UP000623509"/>
    </source>
</evidence>
<dbReference type="Pfam" id="PF01738">
    <property type="entry name" value="DLH"/>
    <property type="match status" value="1"/>
</dbReference>
<dbReference type="GO" id="GO:0052689">
    <property type="term" value="F:carboxylic ester hydrolase activity"/>
    <property type="evidence" value="ECO:0007669"/>
    <property type="project" value="UniProtKB-ARBA"/>
</dbReference>
<evidence type="ECO:0000256" key="1">
    <source>
        <dbReference type="ARBA" id="ARBA00022801"/>
    </source>
</evidence>
<dbReference type="Proteomes" id="UP000216107">
    <property type="component" value="Unassembled WGS sequence"/>
</dbReference>